<dbReference type="GO" id="GO:0016746">
    <property type="term" value="F:acyltransferase activity"/>
    <property type="evidence" value="ECO:0007669"/>
    <property type="project" value="InterPro"/>
</dbReference>
<accession>A0A1X0I054</accession>
<dbReference type="SUPFAM" id="SSF53901">
    <property type="entry name" value="Thiolase-like"/>
    <property type="match status" value="1"/>
</dbReference>
<sequence>AFAWMGMPDEYFASSGNKPIAERLYRQAGVTSEDIDVALLYDHFTPMVLMQLEDYGFCEKGEGGAFVESGAIRYDGGSIPLNTHGGQLSEAYIIGMTHIMEGVEQMRGTAINQVPDAELALVTGGPASLPVSGLILGRAA</sequence>
<organism evidence="2 3">
    <name type="scientific">Mycobacterium paraseoulense</name>
    <dbReference type="NCBI Taxonomy" id="590652"/>
    <lineage>
        <taxon>Bacteria</taxon>
        <taxon>Bacillati</taxon>
        <taxon>Actinomycetota</taxon>
        <taxon>Actinomycetes</taxon>
        <taxon>Mycobacteriales</taxon>
        <taxon>Mycobacteriaceae</taxon>
        <taxon>Mycobacterium</taxon>
    </lineage>
</organism>
<dbReference type="PANTHER" id="PTHR42870">
    <property type="entry name" value="ACETYL-COA C-ACETYLTRANSFERASE"/>
    <property type="match status" value="1"/>
</dbReference>
<evidence type="ECO:0000313" key="3">
    <source>
        <dbReference type="Proteomes" id="UP000192513"/>
    </source>
</evidence>
<keyword evidence="3" id="KW-1185">Reference proteome</keyword>
<protein>
    <submittedName>
        <fullName evidence="2">Thiolase</fullName>
    </submittedName>
</protein>
<feature type="domain" description="Thiolase C-terminal" evidence="1">
    <location>
        <begin position="20"/>
        <end position="124"/>
    </location>
</feature>
<dbReference type="Proteomes" id="UP000192513">
    <property type="component" value="Unassembled WGS sequence"/>
</dbReference>
<feature type="non-terminal residue" evidence="2">
    <location>
        <position position="1"/>
    </location>
</feature>
<reference evidence="2 3" key="1">
    <citation type="submission" date="2017-02" db="EMBL/GenBank/DDBJ databases">
        <title>The new phylogeny of genus Mycobacterium.</title>
        <authorList>
            <person name="Tortoli E."/>
            <person name="Trovato A."/>
            <person name="Cirillo D.M."/>
        </authorList>
    </citation>
    <scope>NUCLEOTIDE SEQUENCE [LARGE SCALE GENOMIC DNA]</scope>
    <source>
        <strain evidence="2 3">DSM 45000</strain>
    </source>
</reference>
<evidence type="ECO:0000259" key="1">
    <source>
        <dbReference type="Pfam" id="PF22691"/>
    </source>
</evidence>
<dbReference type="PANTHER" id="PTHR42870:SF1">
    <property type="entry name" value="NON-SPECIFIC LIPID-TRANSFER PROTEIN-LIKE 2"/>
    <property type="match status" value="1"/>
</dbReference>
<comment type="caution">
    <text evidence="2">The sequence shown here is derived from an EMBL/GenBank/DDBJ whole genome shotgun (WGS) entry which is preliminary data.</text>
</comment>
<evidence type="ECO:0000313" key="2">
    <source>
        <dbReference type="EMBL" id="ORB32120.1"/>
    </source>
</evidence>
<gene>
    <name evidence="2" type="ORF">BST39_28710</name>
</gene>
<dbReference type="EMBL" id="MVIE01000126">
    <property type="protein sequence ID" value="ORB32120.1"/>
    <property type="molecule type" value="Genomic_DNA"/>
</dbReference>
<dbReference type="Gene3D" id="3.40.47.10">
    <property type="match status" value="1"/>
</dbReference>
<proteinExistence type="predicted"/>
<dbReference type="AlphaFoldDB" id="A0A1X0I054"/>
<dbReference type="InterPro" id="IPR016039">
    <property type="entry name" value="Thiolase-like"/>
</dbReference>
<dbReference type="InterPro" id="IPR055140">
    <property type="entry name" value="Thiolase_C_2"/>
</dbReference>
<dbReference type="Pfam" id="PF22691">
    <property type="entry name" value="Thiolase_C_1"/>
    <property type="match status" value="1"/>
</dbReference>
<name>A0A1X0I054_9MYCO</name>